<dbReference type="Pfam" id="PF00271">
    <property type="entry name" value="Helicase_C"/>
    <property type="match status" value="1"/>
</dbReference>
<evidence type="ECO:0000256" key="2">
    <source>
        <dbReference type="ARBA" id="ARBA00022801"/>
    </source>
</evidence>
<comment type="function">
    <text evidence="7">RNA helicase.</text>
</comment>
<dbReference type="InterPro" id="IPR001650">
    <property type="entry name" value="Helicase_C-like"/>
</dbReference>
<dbReference type="FunCoup" id="T0QG33">
    <property type="interactions" value="12"/>
</dbReference>
<dbReference type="OMA" id="AYKVMLF"/>
<evidence type="ECO:0000256" key="7">
    <source>
        <dbReference type="RuleBase" id="RU365068"/>
    </source>
</evidence>
<dbReference type="InterPro" id="IPR011545">
    <property type="entry name" value="DEAD/DEAH_box_helicase_dom"/>
</dbReference>
<dbReference type="InterPro" id="IPR014001">
    <property type="entry name" value="Helicase_ATP-bd"/>
</dbReference>
<dbReference type="Pfam" id="PF00270">
    <property type="entry name" value="DEAD"/>
    <property type="match status" value="1"/>
</dbReference>
<dbReference type="PANTHER" id="PTHR24031">
    <property type="entry name" value="RNA HELICASE"/>
    <property type="match status" value="1"/>
</dbReference>
<keyword evidence="2 6" id="KW-0378">Hydrolase</keyword>
<protein>
    <recommendedName>
        <fullName evidence="7">ATP-dependent RNA helicase</fullName>
        <ecNumber evidence="7">3.6.4.13</ecNumber>
    </recommendedName>
</protein>
<dbReference type="Proteomes" id="UP000030762">
    <property type="component" value="Unassembled WGS sequence"/>
</dbReference>
<feature type="domain" description="Helicase C-terminal" evidence="9">
    <location>
        <begin position="272"/>
        <end position="422"/>
    </location>
</feature>
<keyword evidence="11" id="KW-1185">Reference proteome</keyword>
<dbReference type="PROSITE" id="PS51192">
    <property type="entry name" value="HELICASE_ATP_BIND_1"/>
    <property type="match status" value="1"/>
</dbReference>
<comment type="catalytic activity">
    <reaction evidence="7">
        <text>ATP + H2O = ADP + phosphate + H(+)</text>
        <dbReference type="Rhea" id="RHEA:13065"/>
        <dbReference type="ChEBI" id="CHEBI:15377"/>
        <dbReference type="ChEBI" id="CHEBI:15378"/>
        <dbReference type="ChEBI" id="CHEBI:30616"/>
        <dbReference type="ChEBI" id="CHEBI:43474"/>
        <dbReference type="ChEBI" id="CHEBI:456216"/>
        <dbReference type="EC" id="3.6.4.13"/>
    </reaction>
</comment>
<sequence>MMLHQLRRTSTWLGRRSASSFASISSDIKYASLPISSPSLKAITDVMGYDTMTEVQHATLPVLLDGHDVLAKSKTGSGKTMAFLLPTVEVLAKAPRPANAISALVLSPTRELASQIDAEAKKLTTFHDTIQTQCFVGGTSVEHDIKKLKAPVDILVATPGRLQDLLKNDHGNIVAKLQKTKMLILDEADRLLDMGFRNDIEAILKFLPSKRQTILFSATLPASLESIQRLALKKDHKFIDTVGTETDQTNAHVPQTVTICRMEDHLHAIEAALKAHIHAHPNAFKVIVFFPTARAAGYMASIFQAAKFPILEMHSRKSQPFRTRTADQFRTGNKLIMFSSDVSARGVDYPDVSLVIQVGLTDREQYIHRVGRTGRAGKQGEGALILCDFEKNLLKELNDLPLNTVAFQPRGTTTKTAIDKVLGKIESNDELKTKAAQAYQAFLGFYVSNLKRLKLTKPDLVALGDAYAKATGLKTTPGLQKRTINMMGLTNLGLKVEPTIARRR</sequence>
<dbReference type="GO" id="GO:0005524">
    <property type="term" value="F:ATP binding"/>
    <property type="evidence" value="ECO:0007669"/>
    <property type="project" value="UniProtKB-UniRule"/>
</dbReference>
<dbReference type="GO" id="GO:0003724">
    <property type="term" value="F:RNA helicase activity"/>
    <property type="evidence" value="ECO:0007669"/>
    <property type="project" value="UniProtKB-EC"/>
</dbReference>
<name>T0QG33_SAPDV</name>
<dbReference type="InterPro" id="IPR000629">
    <property type="entry name" value="RNA-helicase_DEAD-box_CS"/>
</dbReference>
<dbReference type="SMART" id="SM00490">
    <property type="entry name" value="HELICc"/>
    <property type="match status" value="1"/>
</dbReference>
<dbReference type="SUPFAM" id="SSF52540">
    <property type="entry name" value="P-loop containing nucleoside triphosphate hydrolases"/>
    <property type="match status" value="2"/>
</dbReference>
<dbReference type="InParanoid" id="T0QG33"/>
<proteinExistence type="inferred from homology"/>
<reference evidence="10 11" key="1">
    <citation type="submission" date="2012-04" db="EMBL/GenBank/DDBJ databases">
        <title>The Genome Sequence of Saprolegnia declina VS20.</title>
        <authorList>
            <consortium name="The Broad Institute Genome Sequencing Platform"/>
            <person name="Russ C."/>
            <person name="Nusbaum C."/>
            <person name="Tyler B."/>
            <person name="van West P."/>
            <person name="Dieguez-Uribeondo J."/>
            <person name="de Bruijn I."/>
            <person name="Tripathy S."/>
            <person name="Jiang R."/>
            <person name="Young S.K."/>
            <person name="Zeng Q."/>
            <person name="Gargeya S."/>
            <person name="Fitzgerald M."/>
            <person name="Haas B."/>
            <person name="Abouelleil A."/>
            <person name="Alvarado L."/>
            <person name="Arachchi H.M."/>
            <person name="Berlin A."/>
            <person name="Chapman S.B."/>
            <person name="Goldberg J."/>
            <person name="Griggs A."/>
            <person name="Gujja S."/>
            <person name="Hansen M."/>
            <person name="Howarth C."/>
            <person name="Imamovic A."/>
            <person name="Larimer J."/>
            <person name="McCowen C."/>
            <person name="Montmayeur A."/>
            <person name="Murphy C."/>
            <person name="Neiman D."/>
            <person name="Pearson M."/>
            <person name="Priest M."/>
            <person name="Roberts A."/>
            <person name="Saif S."/>
            <person name="Shea T."/>
            <person name="Sisk P."/>
            <person name="Sykes S."/>
            <person name="Wortman J."/>
            <person name="Nusbaum C."/>
            <person name="Birren B."/>
        </authorList>
    </citation>
    <scope>NUCLEOTIDE SEQUENCE [LARGE SCALE GENOMIC DNA]</scope>
    <source>
        <strain evidence="10 11">VS20</strain>
    </source>
</reference>
<dbReference type="eggNOG" id="KOG0342">
    <property type="taxonomic scope" value="Eukaryota"/>
</dbReference>
<dbReference type="EC" id="3.6.4.13" evidence="7"/>
<dbReference type="CDD" id="cd18787">
    <property type="entry name" value="SF2_C_DEAD"/>
    <property type="match status" value="1"/>
</dbReference>
<accession>T0QG33</accession>
<evidence type="ECO:0000313" key="11">
    <source>
        <dbReference type="Proteomes" id="UP000030762"/>
    </source>
</evidence>
<gene>
    <name evidence="10" type="ORF">SDRG_08805</name>
</gene>
<dbReference type="InterPro" id="IPR027417">
    <property type="entry name" value="P-loop_NTPase"/>
</dbReference>
<dbReference type="GO" id="GO:0003723">
    <property type="term" value="F:RNA binding"/>
    <property type="evidence" value="ECO:0007669"/>
    <property type="project" value="UniProtKB-UniRule"/>
</dbReference>
<evidence type="ECO:0000313" key="10">
    <source>
        <dbReference type="EMBL" id="EQC33701.1"/>
    </source>
</evidence>
<dbReference type="PROSITE" id="PS00039">
    <property type="entry name" value="DEAD_ATP_HELICASE"/>
    <property type="match status" value="1"/>
</dbReference>
<evidence type="ECO:0000259" key="9">
    <source>
        <dbReference type="PROSITE" id="PS51194"/>
    </source>
</evidence>
<dbReference type="GO" id="GO:0016787">
    <property type="term" value="F:hydrolase activity"/>
    <property type="evidence" value="ECO:0007669"/>
    <property type="project" value="UniProtKB-KW"/>
</dbReference>
<organism evidence="10 11">
    <name type="scientific">Saprolegnia diclina (strain VS20)</name>
    <dbReference type="NCBI Taxonomy" id="1156394"/>
    <lineage>
        <taxon>Eukaryota</taxon>
        <taxon>Sar</taxon>
        <taxon>Stramenopiles</taxon>
        <taxon>Oomycota</taxon>
        <taxon>Saprolegniomycetes</taxon>
        <taxon>Saprolegniales</taxon>
        <taxon>Saprolegniaceae</taxon>
        <taxon>Saprolegnia</taxon>
    </lineage>
</organism>
<evidence type="ECO:0000256" key="6">
    <source>
        <dbReference type="RuleBase" id="RU000492"/>
    </source>
</evidence>
<dbReference type="RefSeq" id="XP_008612924.1">
    <property type="nucleotide sequence ID" value="XM_008614702.1"/>
</dbReference>
<evidence type="ECO:0000256" key="3">
    <source>
        <dbReference type="ARBA" id="ARBA00022806"/>
    </source>
</evidence>
<feature type="domain" description="Helicase ATP-binding" evidence="8">
    <location>
        <begin position="60"/>
        <end position="238"/>
    </location>
</feature>
<keyword evidence="3 6" id="KW-0347">Helicase</keyword>
<dbReference type="EMBL" id="JH767158">
    <property type="protein sequence ID" value="EQC33701.1"/>
    <property type="molecule type" value="Genomic_DNA"/>
</dbReference>
<comment type="similarity">
    <text evidence="6">Belongs to the DEAD box helicase family.</text>
</comment>
<dbReference type="AlphaFoldDB" id="T0QG33"/>
<dbReference type="OrthoDB" id="193716at2759"/>
<keyword evidence="5 7" id="KW-0694">RNA-binding</keyword>
<evidence type="ECO:0000256" key="4">
    <source>
        <dbReference type="ARBA" id="ARBA00022840"/>
    </source>
</evidence>
<evidence type="ECO:0000256" key="1">
    <source>
        <dbReference type="ARBA" id="ARBA00022741"/>
    </source>
</evidence>
<evidence type="ECO:0000256" key="5">
    <source>
        <dbReference type="ARBA" id="ARBA00022884"/>
    </source>
</evidence>
<keyword evidence="1 6" id="KW-0547">Nucleotide-binding</keyword>
<dbReference type="PROSITE" id="PS51194">
    <property type="entry name" value="HELICASE_CTER"/>
    <property type="match status" value="1"/>
</dbReference>
<dbReference type="STRING" id="1156394.T0QG33"/>
<dbReference type="GeneID" id="19949532"/>
<dbReference type="Gene3D" id="3.40.50.300">
    <property type="entry name" value="P-loop containing nucleotide triphosphate hydrolases"/>
    <property type="match status" value="2"/>
</dbReference>
<dbReference type="SMART" id="SM00487">
    <property type="entry name" value="DEXDc"/>
    <property type="match status" value="1"/>
</dbReference>
<keyword evidence="4 6" id="KW-0067">ATP-binding</keyword>
<dbReference type="VEuPathDB" id="FungiDB:SDRG_08805"/>
<comment type="domain">
    <text evidence="7">The Q motif is unique to and characteristic of the DEAD box family of RNA helicases and controls ATP binding and hydrolysis.</text>
</comment>
<evidence type="ECO:0000259" key="8">
    <source>
        <dbReference type="PROSITE" id="PS51192"/>
    </source>
</evidence>